<dbReference type="GO" id="GO:0015293">
    <property type="term" value="F:symporter activity"/>
    <property type="evidence" value="ECO:0007669"/>
    <property type="project" value="UniProtKB-KW"/>
</dbReference>
<dbReference type="Proteomes" id="UP000254821">
    <property type="component" value="Unassembled WGS sequence"/>
</dbReference>
<evidence type="ECO:0000256" key="4">
    <source>
        <dbReference type="ARBA" id="ARBA00022597"/>
    </source>
</evidence>
<protein>
    <submittedName>
        <fullName evidence="10">L-rhamnose-H(+) transport protein</fullName>
    </submittedName>
</protein>
<evidence type="ECO:0000256" key="1">
    <source>
        <dbReference type="ARBA" id="ARBA00022448"/>
    </source>
</evidence>
<dbReference type="AlphaFoldDB" id="A0A377PG21"/>
<reference evidence="10 11" key="1">
    <citation type="submission" date="2018-06" db="EMBL/GenBank/DDBJ databases">
        <authorList>
            <consortium name="Pathogen Informatics"/>
            <person name="Doyle S."/>
        </authorList>
    </citation>
    <scope>NUCLEOTIDE SEQUENCE [LARGE SCALE GENOMIC DNA]</scope>
    <source>
        <strain evidence="10 11">NCTC8105</strain>
    </source>
</reference>
<dbReference type="InterPro" id="IPR004673">
    <property type="entry name" value="L-rhamnose-proton_sym_RhaT"/>
</dbReference>
<gene>
    <name evidence="10" type="primary">rhaT_2</name>
    <name evidence="10" type="ORF">NCTC8105_01387</name>
</gene>
<accession>A0A377PG21</accession>
<evidence type="ECO:0000313" key="10">
    <source>
        <dbReference type="EMBL" id="STQ79317.1"/>
    </source>
</evidence>
<organism evidence="10 11">
    <name type="scientific">Hafnia alvei</name>
    <dbReference type="NCBI Taxonomy" id="569"/>
    <lineage>
        <taxon>Bacteria</taxon>
        <taxon>Pseudomonadati</taxon>
        <taxon>Pseudomonadota</taxon>
        <taxon>Gammaproteobacteria</taxon>
        <taxon>Enterobacterales</taxon>
        <taxon>Hafniaceae</taxon>
        <taxon>Hafnia</taxon>
    </lineage>
</organism>
<keyword evidence="1" id="KW-0813">Transport</keyword>
<feature type="transmembrane region" description="Helical" evidence="9">
    <location>
        <begin position="55"/>
        <end position="74"/>
    </location>
</feature>
<evidence type="ECO:0000256" key="2">
    <source>
        <dbReference type="ARBA" id="ARBA00022475"/>
    </source>
</evidence>
<keyword evidence="2" id="KW-1003">Cell membrane</keyword>
<keyword evidence="5 9" id="KW-0812">Transmembrane</keyword>
<sequence>MWGIGNINYGLTMRYLGMSMGIGIAIGITLIIGTLMTPIIQGRVDVLFGTPGGRMTLLGVLVALIGVATVSYAGLLKERALGIRAEEFNLKKGLILAVLCGIFFCGNVVCHGCREANA</sequence>
<proteinExistence type="predicted"/>
<feature type="transmembrane region" description="Helical" evidence="9">
    <location>
        <begin position="15"/>
        <end position="35"/>
    </location>
</feature>
<evidence type="ECO:0000256" key="8">
    <source>
        <dbReference type="ARBA" id="ARBA00023136"/>
    </source>
</evidence>
<dbReference type="EMBL" id="UGHP01000001">
    <property type="protein sequence ID" value="STQ79317.1"/>
    <property type="molecule type" value="Genomic_DNA"/>
</dbReference>
<evidence type="ECO:0000256" key="9">
    <source>
        <dbReference type="SAM" id="Phobius"/>
    </source>
</evidence>
<evidence type="ECO:0000256" key="5">
    <source>
        <dbReference type="ARBA" id="ARBA00022692"/>
    </source>
</evidence>
<evidence type="ECO:0000313" key="11">
    <source>
        <dbReference type="Proteomes" id="UP000254821"/>
    </source>
</evidence>
<keyword evidence="8 9" id="KW-0472">Membrane</keyword>
<evidence type="ECO:0000256" key="7">
    <source>
        <dbReference type="ARBA" id="ARBA00022989"/>
    </source>
</evidence>
<keyword evidence="6" id="KW-0769">Symport</keyword>
<keyword evidence="3" id="KW-0997">Cell inner membrane</keyword>
<evidence type="ECO:0000256" key="6">
    <source>
        <dbReference type="ARBA" id="ARBA00022847"/>
    </source>
</evidence>
<keyword evidence="4" id="KW-0762">Sugar transport</keyword>
<evidence type="ECO:0000256" key="3">
    <source>
        <dbReference type="ARBA" id="ARBA00022519"/>
    </source>
</evidence>
<dbReference type="GO" id="GO:0016020">
    <property type="term" value="C:membrane"/>
    <property type="evidence" value="ECO:0007669"/>
    <property type="project" value="InterPro"/>
</dbReference>
<keyword evidence="7 9" id="KW-1133">Transmembrane helix</keyword>
<name>A0A377PG21_HAFAL</name>
<feature type="transmembrane region" description="Helical" evidence="9">
    <location>
        <begin position="94"/>
        <end position="113"/>
    </location>
</feature>
<dbReference type="Pfam" id="PF06379">
    <property type="entry name" value="RhaT"/>
    <property type="match status" value="1"/>
</dbReference>
<dbReference type="GO" id="GO:0015153">
    <property type="term" value="F:rhamnose transmembrane transporter activity"/>
    <property type="evidence" value="ECO:0007669"/>
    <property type="project" value="InterPro"/>
</dbReference>